<feature type="chain" id="PRO_5001962018" evidence="1">
    <location>
        <begin position="22"/>
        <end position="304"/>
    </location>
</feature>
<dbReference type="RefSeq" id="WP_198032427.1">
    <property type="nucleotide sequence ID" value="NZ_AVPU01000001.1"/>
</dbReference>
<keyword evidence="4" id="KW-1185">Reference proteome</keyword>
<sequence>MNTPLIAFMLLVVSLTTPVHAGSKAKALAAQTQYVQVDGGRIAYRAIGSGSPVVLANRLRGTIDTWDPAFLDKLAERHTVITFDYPGIGYSTGKMPDDIGQIARVINEFTVAIKLEKFTMLGWSWGGAAAQAVLLDQPGRVTHAVLIGANPPGRVEIPLQQEFLERAVKPFNDLADEEVLFFEPRSEFSRAAARASHDRIYSRPDVASKIPSKMEQFQVYFTAAAGFHEDKAGRRTKLTEIRTPVLVISGDHDISTAGQNWFPLIGQMRNAQFMFYSETGHAPHHQYPELSAEYIADFIALTPN</sequence>
<dbReference type="InterPro" id="IPR050471">
    <property type="entry name" value="AB_hydrolase"/>
</dbReference>
<dbReference type="GO" id="GO:0016787">
    <property type="term" value="F:hydrolase activity"/>
    <property type="evidence" value="ECO:0007669"/>
    <property type="project" value="UniProtKB-KW"/>
</dbReference>
<reference evidence="3 4" key="1">
    <citation type="submission" date="2013-08" db="EMBL/GenBank/DDBJ databases">
        <title>Genome sequencing of Lysobacter.</title>
        <authorList>
            <person name="Zhang S."/>
            <person name="Wang G."/>
        </authorList>
    </citation>
    <scope>NUCLEOTIDE SEQUENCE [LARGE SCALE GENOMIC DNA]</scope>
    <source>
        <strain evidence="3 4">GH1-9</strain>
    </source>
</reference>
<evidence type="ECO:0000259" key="2">
    <source>
        <dbReference type="Pfam" id="PF00561"/>
    </source>
</evidence>
<dbReference type="Proteomes" id="UP000029998">
    <property type="component" value="Unassembled WGS sequence"/>
</dbReference>
<evidence type="ECO:0000256" key="1">
    <source>
        <dbReference type="SAM" id="SignalP"/>
    </source>
</evidence>
<dbReference type="Pfam" id="PF00561">
    <property type="entry name" value="Abhydrolase_1"/>
    <property type="match status" value="1"/>
</dbReference>
<evidence type="ECO:0000313" key="4">
    <source>
        <dbReference type="Proteomes" id="UP000029998"/>
    </source>
</evidence>
<dbReference type="PANTHER" id="PTHR43433">
    <property type="entry name" value="HYDROLASE, ALPHA/BETA FOLD FAMILY PROTEIN"/>
    <property type="match status" value="1"/>
</dbReference>
<dbReference type="AlphaFoldDB" id="A0A0A0F0X8"/>
<dbReference type="Gene3D" id="3.40.50.1820">
    <property type="entry name" value="alpha/beta hydrolase"/>
    <property type="match status" value="1"/>
</dbReference>
<gene>
    <name evidence="3" type="ORF">N800_08470</name>
</gene>
<proteinExistence type="predicted"/>
<feature type="signal peptide" evidence="1">
    <location>
        <begin position="1"/>
        <end position="21"/>
    </location>
</feature>
<dbReference type="PRINTS" id="PR00111">
    <property type="entry name" value="ABHYDROLASE"/>
</dbReference>
<accession>A0A0A0F0X8</accession>
<feature type="domain" description="AB hydrolase-1" evidence="2">
    <location>
        <begin position="61"/>
        <end position="285"/>
    </location>
</feature>
<dbReference type="SUPFAM" id="SSF53474">
    <property type="entry name" value="alpha/beta-Hydrolases"/>
    <property type="match status" value="1"/>
</dbReference>
<dbReference type="InterPro" id="IPR000073">
    <property type="entry name" value="AB_hydrolase_1"/>
</dbReference>
<dbReference type="STRING" id="1385517.N800_08470"/>
<comment type="caution">
    <text evidence="3">The sequence shown here is derived from an EMBL/GenBank/DDBJ whole genome shotgun (WGS) entry which is preliminary data.</text>
</comment>
<evidence type="ECO:0000313" key="3">
    <source>
        <dbReference type="EMBL" id="KGM56235.1"/>
    </source>
</evidence>
<dbReference type="EMBL" id="AVPU01000001">
    <property type="protein sequence ID" value="KGM56235.1"/>
    <property type="molecule type" value="Genomic_DNA"/>
</dbReference>
<dbReference type="eggNOG" id="COG2021">
    <property type="taxonomic scope" value="Bacteria"/>
</dbReference>
<keyword evidence="3" id="KW-0378">Hydrolase</keyword>
<organism evidence="3 4">
    <name type="scientific">Lysobacter daejeonensis GH1-9</name>
    <dbReference type="NCBI Taxonomy" id="1385517"/>
    <lineage>
        <taxon>Bacteria</taxon>
        <taxon>Pseudomonadati</taxon>
        <taxon>Pseudomonadota</taxon>
        <taxon>Gammaproteobacteria</taxon>
        <taxon>Lysobacterales</taxon>
        <taxon>Lysobacteraceae</taxon>
        <taxon>Aerolutibacter</taxon>
    </lineage>
</organism>
<dbReference type="PANTHER" id="PTHR43433:SF5">
    <property type="entry name" value="AB HYDROLASE-1 DOMAIN-CONTAINING PROTEIN"/>
    <property type="match status" value="1"/>
</dbReference>
<protein>
    <submittedName>
        <fullName evidence="3">Alpha/beta hydrolase</fullName>
    </submittedName>
</protein>
<dbReference type="InterPro" id="IPR029058">
    <property type="entry name" value="AB_hydrolase_fold"/>
</dbReference>
<keyword evidence="1" id="KW-0732">Signal</keyword>
<name>A0A0A0F0X8_9GAMM</name>